<feature type="transmembrane region" description="Helical" evidence="1">
    <location>
        <begin position="61"/>
        <end position="83"/>
    </location>
</feature>
<keyword evidence="3" id="KW-1185">Reference proteome</keyword>
<dbReference type="EMBL" id="CP115149">
    <property type="protein sequence ID" value="WBL35711.1"/>
    <property type="molecule type" value="Genomic_DNA"/>
</dbReference>
<gene>
    <name evidence="2" type="ORF">O0235_13165</name>
</gene>
<keyword evidence="1" id="KW-1133">Transmembrane helix</keyword>
<reference evidence="2 3" key="1">
    <citation type="journal article" date="2023" name="ISME J.">
        <title>Thermophilic Dehalococcoidia with unusual traits shed light on an unexpected past.</title>
        <authorList>
            <person name="Palmer M."/>
            <person name="Covington J.K."/>
            <person name="Zhou E.M."/>
            <person name="Thomas S.C."/>
            <person name="Habib N."/>
            <person name="Seymour C.O."/>
            <person name="Lai D."/>
            <person name="Johnston J."/>
            <person name="Hashimi A."/>
            <person name="Jiao J.Y."/>
            <person name="Muok A.R."/>
            <person name="Liu L."/>
            <person name="Xian W.D."/>
            <person name="Zhi X.Y."/>
            <person name="Li M.M."/>
            <person name="Silva L.P."/>
            <person name="Bowen B.P."/>
            <person name="Louie K."/>
            <person name="Briegel A."/>
            <person name="Pett-Ridge J."/>
            <person name="Weber P.K."/>
            <person name="Tocheva E.I."/>
            <person name="Woyke T."/>
            <person name="Northen T.R."/>
            <person name="Mayali X."/>
            <person name="Li W.J."/>
            <person name="Hedlund B.P."/>
        </authorList>
    </citation>
    <scope>NUCLEOTIDE SEQUENCE [LARGE SCALE GENOMIC DNA]</scope>
    <source>
        <strain evidence="2 3">YIM 72310</strain>
    </source>
</reference>
<sequence>MTIRRRNNAPIRPRPGAPAAADFAFAFGSAALVMAAIFGIASFTGPGFAGGKAGADLARLFAVSLGIAAVCSLLIGALLAAGAADAAGHIVAPAALGAAIGALEALLLLEARVALLPLPLALLLFVPLPVRRILRGGRGR</sequence>
<accession>A0ABY7M7G0</accession>
<dbReference type="RefSeq" id="WP_270056236.1">
    <property type="nucleotide sequence ID" value="NZ_CP115149.1"/>
</dbReference>
<dbReference type="Proteomes" id="UP001212803">
    <property type="component" value="Chromosome"/>
</dbReference>
<feature type="transmembrane region" description="Helical" evidence="1">
    <location>
        <begin position="20"/>
        <end position="41"/>
    </location>
</feature>
<name>A0ABY7M7G0_9CHLR</name>
<organism evidence="2 3">
    <name type="scientific">Tepidiforma flava</name>
    <dbReference type="NCBI Taxonomy" id="3004094"/>
    <lineage>
        <taxon>Bacteria</taxon>
        <taxon>Bacillati</taxon>
        <taxon>Chloroflexota</taxon>
        <taxon>Tepidiformia</taxon>
        <taxon>Tepidiformales</taxon>
        <taxon>Tepidiformaceae</taxon>
        <taxon>Tepidiforma</taxon>
    </lineage>
</organism>
<feature type="transmembrane region" description="Helical" evidence="1">
    <location>
        <begin position="115"/>
        <end position="134"/>
    </location>
</feature>
<feature type="transmembrane region" description="Helical" evidence="1">
    <location>
        <begin position="90"/>
        <end position="109"/>
    </location>
</feature>
<evidence type="ECO:0000313" key="2">
    <source>
        <dbReference type="EMBL" id="WBL35711.1"/>
    </source>
</evidence>
<proteinExistence type="predicted"/>
<evidence type="ECO:0000313" key="3">
    <source>
        <dbReference type="Proteomes" id="UP001212803"/>
    </source>
</evidence>
<evidence type="ECO:0000256" key="1">
    <source>
        <dbReference type="SAM" id="Phobius"/>
    </source>
</evidence>
<keyword evidence="1" id="KW-0812">Transmembrane</keyword>
<protein>
    <submittedName>
        <fullName evidence="2">Uncharacterized protein</fullName>
    </submittedName>
</protein>
<keyword evidence="1" id="KW-0472">Membrane</keyword>